<name>A0ABP0EB22_9ASCO</name>
<gene>
    <name evidence="4" type="primary">EDC1</name>
    <name evidence="4" type="ORF">CAAN4_D09230</name>
</gene>
<keyword evidence="5" id="KW-1185">Reference proteome</keyword>
<evidence type="ECO:0000313" key="4">
    <source>
        <dbReference type="EMBL" id="CAK7904402.1"/>
    </source>
</evidence>
<proteinExistence type="inferred from homology"/>
<feature type="compositionally biased region" description="Low complexity" evidence="3">
    <location>
        <begin position="198"/>
        <end position="210"/>
    </location>
</feature>
<reference evidence="4 5" key="1">
    <citation type="submission" date="2024-01" db="EMBL/GenBank/DDBJ databases">
        <authorList>
            <consortium name="Genoscope - CEA"/>
            <person name="William W."/>
        </authorList>
    </citation>
    <scope>NUCLEOTIDE SEQUENCE [LARGE SCALE GENOMIC DNA]</scope>
    <source>
        <strain evidence="4 5">29B2s-10</strain>
    </source>
</reference>
<evidence type="ECO:0000256" key="3">
    <source>
        <dbReference type="SAM" id="MobiDB-lite"/>
    </source>
</evidence>
<feature type="compositionally biased region" description="Polar residues" evidence="3">
    <location>
        <begin position="75"/>
        <end position="91"/>
    </location>
</feature>
<dbReference type="EMBL" id="OZ004256">
    <property type="protein sequence ID" value="CAK7904402.1"/>
    <property type="molecule type" value="Genomic_DNA"/>
</dbReference>
<dbReference type="Pfam" id="PF15365">
    <property type="entry name" value="PNRC"/>
    <property type="match status" value="1"/>
</dbReference>
<feature type="compositionally biased region" description="Polar residues" evidence="3">
    <location>
        <begin position="119"/>
        <end position="128"/>
    </location>
</feature>
<protein>
    <submittedName>
        <fullName evidence="4">Enhancer of mRNA-decapping protein 1</fullName>
    </submittedName>
</protein>
<organism evidence="4 5">
    <name type="scientific">[Candida] anglica</name>
    <dbReference type="NCBI Taxonomy" id="148631"/>
    <lineage>
        <taxon>Eukaryota</taxon>
        <taxon>Fungi</taxon>
        <taxon>Dikarya</taxon>
        <taxon>Ascomycota</taxon>
        <taxon>Saccharomycotina</taxon>
        <taxon>Pichiomycetes</taxon>
        <taxon>Debaryomycetaceae</taxon>
        <taxon>Kurtzmaniella</taxon>
    </lineage>
</organism>
<keyword evidence="1" id="KW-0866">Nonsense-mediated mRNA decay</keyword>
<feature type="region of interest" description="Disordered" evidence="3">
    <location>
        <begin position="301"/>
        <end position="326"/>
    </location>
</feature>
<dbReference type="InterPro" id="IPR028322">
    <property type="entry name" value="PNRC-like_rgn"/>
</dbReference>
<evidence type="ECO:0000256" key="1">
    <source>
        <dbReference type="ARBA" id="ARBA00023161"/>
    </source>
</evidence>
<accession>A0ABP0EB22</accession>
<comment type="similarity">
    <text evidence="2">Belongs to the EDC family.</text>
</comment>
<evidence type="ECO:0000313" key="5">
    <source>
        <dbReference type="Proteomes" id="UP001497600"/>
    </source>
</evidence>
<dbReference type="Proteomes" id="UP001497600">
    <property type="component" value="Chromosome D"/>
</dbReference>
<feature type="compositionally biased region" description="Polar residues" evidence="3">
    <location>
        <begin position="182"/>
        <end position="197"/>
    </location>
</feature>
<sequence length="357" mass="38460">MMAHELPLTIPVPQYDGPPKPKPNGKKRTNKEKISTVRTLPTGEPVDFGNNKKSSKKSSNTKSTSPTLPDGSAPNFYNGQSSISNTNSAPTGSRKKKQQQDSQSHPNGSNNNESKKSEQSLPNGSKPNFNPGAEKPSKKTGKQTSSKGDKKNPANAVAMEETYAGSSFHSSPAALNLPKPSFKTSPKSRVAQQTVITSPQQQLASPQQQQTFTSPLQMSAPLQQFPHPMQQHPAAGPMYPVAPYGQGKLPPAFPSPNQNPMIYRGNQFVQPGFSYQHSPQGYITYQNGIQGHPNNTSVGVPMHHAGPPPQHMSHPPPPPPPGAYMPYVQQPVQQYHVPAAQSGQKISFNDLLGSTSK</sequence>
<feature type="region of interest" description="Disordered" evidence="3">
    <location>
        <begin position="1"/>
        <end position="214"/>
    </location>
</feature>
<evidence type="ECO:0000256" key="2">
    <source>
        <dbReference type="ARBA" id="ARBA00061292"/>
    </source>
</evidence>
<feature type="compositionally biased region" description="Pro residues" evidence="3">
    <location>
        <begin position="306"/>
        <end position="323"/>
    </location>
</feature>